<organism evidence="3 4">
    <name type="scientific">Humibacter ginsenosidimutans</name>
    <dbReference type="NCBI Taxonomy" id="2599293"/>
    <lineage>
        <taxon>Bacteria</taxon>
        <taxon>Bacillati</taxon>
        <taxon>Actinomycetota</taxon>
        <taxon>Actinomycetes</taxon>
        <taxon>Micrococcales</taxon>
        <taxon>Microbacteriaceae</taxon>
        <taxon>Humibacter</taxon>
    </lineage>
</organism>
<dbReference type="InterPro" id="IPR051316">
    <property type="entry name" value="Zinc-reg_GTPase_activator"/>
</dbReference>
<dbReference type="Gene3D" id="3.40.50.300">
    <property type="entry name" value="P-loop containing nucleotide triphosphate hydrolases"/>
    <property type="match status" value="1"/>
</dbReference>
<dbReference type="Proteomes" id="UP000320216">
    <property type="component" value="Chromosome"/>
</dbReference>
<accession>A0A5B8M8U0</accession>
<evidence type="ECO:0000313" key="3">
    <source>
        <dbReference type="EMBL" id="QDZ16601.1"/>
    </source>
</evidence>
<dbReference type="SUPFAM" id="SSF90002">
    <property type="entry name" value="Hypothetical protein YjiA, C-terminal domain"/>
    <property type="match status" value="1"/>
</dbReference>
<evidence type="ECO:0000313" key="4">
    <source>
        <dbReference type="Proteomes" id="UP000320216"/>
    </source>
</evidence>
<reference evidence="3 4" key="1">
    <citation type="submission" date="2019-07" db="EMBL/GenBank/DDBJ databases">
        <title>Full genome sequence of Humibacter sp. WJ7-1.</title>
        <authorList>
            <person name="Im W.-T."/>
        </authorList>
    </citation>
    <scope>NUCLEOTIDE SEQUENCE [LARGE SCALE GENOMIC DNA]</scope>
    <source>
        <strain evidence="3 4">WJ7-1</strain>
    </source>
</reference>
<name>A0A5B8M8U0_9MICO</name>
<dbReference type="KEGG" id="huw:FPZ11_01100"/>
<evidence type="ECO:0000259" key="2">
    <source>
        <dbReference type="SMART" id="SM00833"/>
    </source>
</evidence>
<keyword evidence="4" id="KW-1185">Reference proteome</keyword>
<evidence type="ECO:0000256" key="1">
    <source>
        <dbReference type="SAM" id="MobiDB-lite"/>
    </source>
</evidence>
<sequence>MIAVTGPLGAGKTTVTNHLLRRVGARLGVVMNDFGAINVDAALVTGQVDEMAAISGGCLCCLPDSGGLDDALAKLAHPRLRLDAVLVEASGVADPVALARLIRFSGVDRVRPSGVVEVVDAVNLDAADAGADASNRYRASTLVVITKTDLLEPATRDSVVERIRDRVRRANPDAEIVVAPHGSVDPQLVFDAAREEEPADELPLARLVRDDHAGAHHEHAHSASVVASGPVSPSALIDLLEHPPAGAYRLKGRVGVLTPGGVRGYAVNLVGGLIHVARMAAPPRPAGELVAIGLRLDEAVAGARLHDVLATPATRPDPAGLRRLQRYRRLSD</sequence>
<dbReference type="InterPro" id="IPR011629">
    <property type="entry name" value="CobW-like_C"/>
</dbReference>
<dbReference type="EMBL" id="CP042305">
    <property type="protein sequence ID" value="QDZ16601.1"/>
    <property type="molecule type" value="Genomic_DNA"/>
</dbReference>
<dbReference type="AlphaFoldDB" id="A0A5B8M8U0"/>
<dbReference type="OrthoDB" id="9808822at2"/>
<feature type="region of interest" description="Disordered" evidence="1">
    <location>
        <begin position="311"/>
        <end position="332"/>
    </location>
</feature>
<feature type="domain" description="CobW C-terminal" evidence="2">
    <location>
        <begin position="220"/>
        <end position="309"/>
    </location>
</feature>
<dbReference type="PANTHER" id="PTHR13748">
    <property type="entry name" value="COBW-RELATED"/>
    <property type="match status" value="1"/>
</dbReference>
<dbReference type="InterPro" id="IPR003495">
    <property type="entry name" value="CobW/HypB/UreG_nucleotide-bd"/>
</dbReference>
<proteinExistence type="predicted"/>
<dbReference type="InterPro" id="IPR027417">
    <property type="entry name" value="P-loop_NTPase"/>
</dbReference>
<gene>
    <name evidence="3" type="ORF">FPZ11_01100</name>
</gene>
<feature type="compositionally biased region" description="Basic residues" evidence="1">
    <location>
        <begin position="323"/>
        <end position="332"/>
    </location>
</feature>
<dbReference type="SMART" id="SM00833">
    <property type="entry name" value="CobW_C"/>
    <property type="match status" value="1"/>
</dbReference>
<dbReference type="Pfam" id="PF07683">
    <property type="entry name" value="CobW_C"/>
    <property type="match status" value="1"/>
</dbReference>
<dbReference type="SUPFAM" id="SSF52540">
    <property type="entry name" value="P-loop containing nucleoside triphosphate hydrolases"/>
    <property type="match status" value="1"/>
</dbReference>
<dbReference type="GO" id="GO:0005737">
    <property type="term" value="C:cytoplasm"/>
    <property type="evidence" value="ECO:0007669"/>
    <property type="project" value="TreeGrafter"/>
</dbReference>
<dbReference type="Pfam" id="PF02492">
    <property type="entry name" value="cobW"/>
    <property type="match status" value="1"/>
</dbReference>
<dbReference type="PANTHER" id="PTHR13748:SF62">
    <property type="entry name" value="COBW DOMAIN-CONTAINING PROTEIN"/>
    <property type="match status" value="1"/>
</dbReference>
<protein>
    <submittedName>
        <fullName evidence="3">GTP-binding protein</fullName>
    </submittedName>
</protein>